<evidence type="ECO:0000313" key="2">
    <source>
        <dbReference type="EMBL" id="OAE19015.1"/>
    </source>
</evidence>
<evidence type="ECO:0000256" key="1">
    <source>
        <dbReference type="SAM" id="MobiDB-lite"/>
    </source>
</evidence>
<comment type="caution">
    <text evidence="2">The sequence shown here is derived from an EMBL/GenBank/DDBJ whole genome shotgun (WGS) entry which is preliminary data.</text>
</comment>
<feature type="compositionally biased region" description="Basic and acidic residues" evidence="1">
    <location>
        <begin position="165"/>
        <end position="174"/>
    </location>
</feature>
<reference evidence="2" key="1">
    <citation type="submission" date="2016-03" db="EMBL/GenBank/DDBJ databases">
        <title>Mechanisms controlling the formation of the plant cell surface in tip-growing cells are functionally conserved among land plants.</title>
        <authorList>
            <person name="Honkanen S."/>
            <person name="Jones V.A."/>
            <person name="Morieri G."/>
            <person name="Champion C."/>
            <person name="Hetherington A.J."/>
            <person name="Kelly S."/>
            <person name="Saint-Marcoux D."/>
            <person name="Proust H."/>
            <person name="Prescott H."/>
            <person name="Dolan L."/>
        </authorList>
    </citation>
    <scope>NUCLEOTIDE SEQUENCE [LARGE SCALE GENOMIC DNA]</scope>
    <source>
        <tissue evidence="2">Whole gametophyte</tissue>
    </source>
</reference>
<proteinExistence type="predicted"/>
<dbReference type="EMBL" id="LVLJ01003949">
    <property type="protein sequence ID" value="OAE19015.1"/>
    <property type="molecule type" value="Genomic_DNA"/>
</dbReference>
<evidence type="ECO:0000313" key="3">
    <source>
        <dbReference type="Proteomes" id="UP000077202"/>
    </source>
</evidence>
<feature type="region of interest" description="Disordered" evidence="1">
    <location>
        <begin position="165"/>
        <end position="202"/>
    </location>
</feature>
<sequence length="202" mass="22167">MFSFDNLMDVNVLMSTSLVIDSLSTSQNILEGSEISPTSSTITMLDSYPTIASTTHNSAEVAVRFVHSDAAVVVLIGREVPFSFSSCWIRKGKRIANGINNCYGHGPLQCAYALEDCEFEMEEVLPSSCRSLTLERSIQLPRKLNSGKLEVPGLSNVQRVKIEASRKNAEKENLKQTCQAKPRQAKGKQDKSSAAVASRHKD</sequence>
<dbReference type="Proteomes" id="UP000077202">
    <property type="component" value="Unassembled WGS sequence"/>
</dbReference>
<gene>
    <name evidence="2" type="ORF">AXG93_2839s1100</name>
</gene>
<dbReference type="AlphaFoldDB" id="A0A176VGI1"/>
<name>A0A176VGI1_MARPO</name>
<keyword evidence="3" id="KW-1185">Reference proteome</keyword>
<protein>
    <submittedName>
        <fullName evidence="2">Uncharacterized protein</fullName>
    </submittedName>
</protein>
<organism evidence="2 3">
    <name type="scientific">Marchantia polymorpha subsp. ruderalis</name>
    <dbReference type="NCBI Taxonomy" id="1480154"/>
    <lineage>
        <taxon>Eukaryota</taxon>
        <taxon>Viridiplantae</taxon>
        <taxon>Streptophyta</taxon>
        <taxon>Embryophyta</taxon>
        <taxon>Marchantiophyta</taxon>
        <taxon>Marchantiopsida</taxon>
        <taxon>Marchantiidae</taxon>
        <taxon>Marchantiales</taxon>
        <taxon>Marchantiaceae</taxon>
        <taxon>Marchantia</taxon>
    </lineage>
</organism>
<accession>A0A176VGI1</accession>